<sequence length="560" mass="63988">MMRRKMYWYLFGKFPRGLSKIEQKHVSIVNKINLLSLSLALVLFVVNLLIGWKEQAIASMLSVLLVFGPVVFINRSRYHAYAKVLMSLGVTVIIAAVSVINLHAGRLINVEIILFGVGIFIMLIESRSSRVVLYLLVVAAVFGIESYKQYYLGLPFDSLYVFSLINYSVAFICIYFFSQIFRGELSGFVSEVNLLNRKLEKGRAALEQSKMMLDSMINNSPLMLVMLDAQRRFVEVNRKFLEAFDLEKEHTVGRKFEEVMPEEVARFHAPLLDRSAQGSPIDFYQEVELPSGIYTHAYGKYFPVNGATGEVEYITAFFTDITELKKVEKKLKELNRTKDRLFSIIAHDISSPINLLRNALDLSDHNEVSQEELREQIERIRENLSKLSHMLENLLRWSQAQFHGVESQEQIVSLNRLVKEGLELFKEVADGKSIQVEARFEREYFVLSDKNHLRIMLRNLITNAFKFTPRNGKVRLGADEVSEGIRFYIKDTGVGMSADKMQRLKSNDLLLSEYGTDGEQGTGLGLSLCWELANRNGWEFNVESELGEGSLFSFIIPQAS</sequence>
<dbReference type="EC" id="2.7.13.3" evidence="2"/>
<evidence type="ECO:0000256" key="2">
    <source>
        <dbReference type="ARBA" id="ARBA00012438"/>
    </source>
</evidence>
<feature type="transmembrane region" description="Helical" evidence="7">
    <location>
        <begin position="131"/>
        <end position="147"/>
    </location>
</feature>
<proteinExistence type="predicted"/>
<dbReference type="SUPFAM" id="SSF55785">
    <property type="entry name" value="PYP-like sensor domain (PAS domain)"/>
    <property type="match status" value="1"/>
</dbReference>
<evidence type="ECO:0000313" key="11">
    <source>
        <dbReference type="EMBL" id="RED91903.1"/>
    </source>
</evidence>
<dbReference type="SUPFAM" id="SSF55874">
    <property type="entry name" value="ATPase domain of HSP90 chaperone/DNA topoisomerase II/histidine kinase"/>
    <property type="match status" value="1"/>
</dbReference>
<dbReference type="Pfam" id="PF08448">
    <property type="entry name" value="PAS_4"/>
    <property type="match status" value="1"/>
</dbReference>
<comment type="caution">
    <text evidence="11">The sequence shown here is derived from an EMBL/GenBank/DDBJ whole genome shotgun (WGS) entry which is preliminary data.</text>
</comment>
<dbReference type="Gene3D" id="3.30.565.10">
    <property type="entry name" value="Histidine kinase-like ATPase, C-terminal domain"/>
    <property type="match status" value="1"/>
</dbReference>
<dbReference type="PROSITE" id="PS50112">
    <property type="entry name" value="PAS"/>
    <property type="match status" value="1"/>
</dbReference>
<feature type="transmembrane region" description="Helical" evidence="7">
    <location>
        <begin position="159"/>
        <end position="177"/>
    </location>
</feature>
<keyword evidence="6" id="KW-0902">Two-component regulatory system</keyword>
<dbReference type="PRINTS" id="PR00344">
    <property type="entry name" value="BCTRLSENSOR"/>
</dbReference>
<dbReference type="Pfam" id="PF00512">
    <property type="entry name" value="HisKA"/>
    <property type="match status" value="1"/>
</dbReference>
<dbReference type="EMBL" id="QREG01000035">
    <property type="protein sequence ID" value="RED91903.1"/>
    <property type="molecule type" value="Genomic_DNA"/>
</dbReference>
<feature type="domain" description="PAS" evidence="9">
    <location>
        <begin position="209"/>
        <end position="279"/>
    </location>
</feature>
<reference evidence="11 12" key="1">
    <citation type="submission" date="2018-07" db="EMBL/GenBank/DDBJ databases">
        <title>Genomic Encyclopedia of Type Strains, Phase IV (KMG-IV): sequencing the most valuable type-strain genomes for metagenomic binning, comparative biology and taxonomic classification.</title>
        <authorList>
            <person name="Goeker M."/>
        </authorList>
    </citation>
    <scope>NUCLEOTIDE SEQUENCE [LARGE SCALE GENOMIC DNA]</scope>
    <source>
        <strain evidence="11 12">DSM 4134</strain>
    </source>
</reference>
<evidence type="ECO:0000256" key="3">
    <source>
        <dbReference type="ARBA" id="ARBA00022553"/>
    </source>
</evidence>
<feature type="transmembrane region" description="Helical" evidence="7">
    <location>
        <begin position="80"/>
        <end position="100"/>
    </location>
</feature>
<evidence type="ECO:0000313" key="12">
    <source>
        <dbReference type="Proteomes" id="UP000256779"/>
    </source>
</evidence>
<dbReference type="InterPro" id="IPR036890">
    <property type="entry name" value="HATPase_C_sf"/>
</dbReference>
<accession>A0A3D9KZ29</accession>
<keyword evidence="3" id="KW-0597">Phosphoprotein</keyword>
<feature type="transmembrane region" description="Helical" evidence="7">
    <location>
        <begin position="56"/>
        <end position="73"/>
    </location>
</feature>
<evidence type="ECO:0000256" key="1">
    <source>
        <dbReference type="ARBA" id="ARBA00000085"/>
    </source>
</evidence>
<feature type="transmembrane region" description="Helical" evidence="7">
    <location>
        <begin position="106"/>
        <end position="124"/>
    </location>
</feature>
<dbReference type="Gene3D" id="1.10.287.130">
    <property type="match status" value="1"/>
</dbReference>
<name>A0A3D9KZ29_MARFU</name>
<dbReference type="InterPro" id="IPR000014">
    <property type="entry name" value="PAS"/>
</dbReference>
<dbReference type="SMART" id="SM00091">
    <property type="entry name" value="PAS"/>
    <property type="match status" value="1"/>
</dbReference>
<dbReference type="CDD" id="cd00082">
    <property type="entry name" value="HisKA"/>
    <property type="match status" value="1"/>
</dbReference>
<feature type="domain" description="PAC" evidence="10">
    <location>
        <begin position="277"/>
        <end position="333"/>
    </location>
</feature>
<dbReference type="InterPro" id="IPR003661">
    <property type="entry name" value="HisK_dim/P_dom"/>
</dbReference>
<keyword evidence="7" id="KW-1133">Transmembrane helix</keyword>
<dbReference type="OrthoDB" id="890870at2"/>
<evidence type="ECO:0000256" key="7">
    <source>
        <dbReference type="SAM" id="Phobius"/>
    </source>
</evidence>
<dbReference type="CDD" id="cd00130">
    <property type="entry name" value="PAS"/>
    <property type="match status" value="1"/>
</dbReference>
<dbReference type="InterPro" id="IPR000700">
    <property type="entry name" value="PAS-assoc_C"/>
</dbReference>
<evidence type="ECO:0000259" key="9">
    <source>
        <dbReference type="PROSITE" id="PS50112"/>
    </source>
</evidence>
<evidence type="ECO:0000259" key="8">
    <source>
        <dbReference type="PROSITE" id="PS50109"/>
    </source>
</evidence>
<dbReference type="InterPro" id="IPR013656">
    <property type="entry name" value="PAS_4"/>
</dbReference>
<comment type="catalytic activity">
    <reaction evidence="1">
        <text>ATP + protein L-histidine = ADP + protein N-phospho-L-histidine.</text>
        <dbReference type="EC" id="2.7.13.3"/>
    </reaction>
</comment>
<dbReference type="InterPro" id="IPR005467">
    <property type="entry name" value="His_kinase_dom"/>
</dbReference>
<gene>
    <name evidence="11" type="ORF">C7460_13520</name>
</gene>
<keyword evidence="7" id="KW-0472">Membrane</keyword>
<keyword evidence="12" id="KW-1185">Reference proteome</keyword>
<keyword evidence="7" id="KW-0812">Transmembrane</keyword>
<dbReference type="GO" id="GO:0000155">
    <property type="term" value="F:phosphorelay sensor kinase activity"/>
    <property type="evidence" value="ECO:0007669"/>
    <property type="project" value="InterPro"/>
</dbReference>
<dbReference type="PANTHER" id="PTHR43711:SF1">
    <property type="entry name" value="HISTIDINE KINASE 1"/>
    <property type="match status" value="1"/>
</dbReference>
<dbReference type="InterPro" id="IPR050736">
    <property type="entry name" value="Sensor_HK_Regulatory"/>
</dbReference>
<feature type="transmembrane region" description="Helical" evidence="7">
    <location>
        <begin position="32"/>
        <end position="50"/>
    </location>
</feature>
<dbReference type="InterPro" id="IPR004358">
    <property type="entry name" value="Sig_transdc_His_kin-like_C"/>
</dbReference>
<dbReference type="Gene3D" id="3.30.450.20">
    <property type="entry name" value="PAS domain"/>
    <property type="match status" value="1"/>
</dbReference>
<dbReference type="SMART" id="SM00388">
    <property type="entry name" value="HisKA"/>
    <property type="match status" value="1"/>
</dbReference>
<organism evidence="11 12">
    <name type="scientific">Marinoscillum furvescens DSM 4134</name>
    <dbReference type="NCBI Taxonomy" id="1122208"/>
    <lineage>
        <taxon>Bacteria</taxon>
        <taxon>Pseudomonadati</taxon>
        <taxon>Bacteroidota</taxon>
        <taxon>Cytophagia</taxon>
        <taxon>Cytophagales</taxon>
        <taxon>Reichenbachiellaceae</taxon>
        <taxon>Marinoscillum</taxon>
    </lineage>
</organism>
<evidence type="ECO:0000256" key="6">
    <source>
        <dbReference type="ARBA" id="ARBA00023012"/>
    </source>
</evidence>
<feature type="domain" description="Histidine kinase" evidence="8">
    <location>
        <begin position="344"/>
        <end position="560"/>
    </location>
</feature>
<dbReference type="Pfam" id="PF02518">
    <property type="entry name" value="HATPase_c"/>
    <property type="match status" value="1"/>
</dbReference>
<dbReference type="PROSITE" id="PS50109">
    <property type="entry name" value="HIS_KIN"/>
    <property type="match status" value="1"/>
</dbReference>
<dbReference type="NCBIfam" id="TIGR00229">
    <property type="entry name" value="sensory_box"/>
    <property type="match status" value="1"/>
</dbReference>
<dbReference type="SUPFAM" id="SSF47384">
    <property type="entry name" value="Homodimeric domain of signal transducing histidine kinase"/>
    <property type="match status" value="1"/>
</dbReference>
<evidence type="ECO:0000256" key="5">
    <source>
        <dbReference type="ARBA" id="ARBA00022777"/>
    </source>
</evidence>
<evidence type="ECO:0000256" key="4">
    <source>
        <dbReference type="ARBA" id="ARBA00022679"/>
    </source>
</evidence>
<evidence type="ECO:0000259" key="10">
    <source>
        <dbReference type="PROSITE" id="PS50113"/>
    </source>
</evidence>
<dbReference type="SMART" id="SM00387">
    <property type="entry name" value="HATPase_c"/>
    <property type="match status" value="1"/>
</dbReference>
<dbReference type="Proteomes" id="UP000256779">
    <property type="component" value="Unassembled WGS sequence"/>
</dbReference>
<dbReference type="PROSITE" id="PS50113">
    <property type="entry name" value="PAC"/>
    <property type="match status" value="1"/>
</dbReference>
<dbReference type="InterPro" id="IPR036097">
    <property type="entry name" value="HisK_dim/P_sf"/>
</dbReference>
<keyword evidence="4" id="KW-0808">Transferase</keyword>
<dbReference type="PANTHER" id="PTHR43711">
    <property type="entry name" value="TWO-COMPONENT HISTIDINE KINASE"/>
    <property type="match status" value="1"/>
</dbReference>
<protein>
    <recommendedName>
        <fullName evidence="2">histidine kinase</fullName>
        <ecNumber evidence="2">2.7.13.3</ecNumber>
    </recommendedName>
</protein>
<dbReference type="InterPro" id="IPR003594">
    <property type="entry name" value="HATPase_dom"/>
</dbReference>
<dbReference type="InterPro" id="IPR035965">
    <property type="entry name" value="PAS-like_dom_sf"/>
</dbReference>
<dbReference type="RefSeq" id="WP_115870409.1">
    <property type="nucleotide sequence ID" value="NZ_QREG01000035.1"/>
</dbReference>
<keyword evidence="5" id="KW-0418">Kinase</keyword>
<dbReference type="AlphaFoldDB" id="A0A3D9KZ29"/>